<gene>
    <name evidence="1" type="ORF">KAK11_14380</name>
</gene>
<name>A0ABS5DZE5_9BURK</name>
<proteinExistence type="predicted"/>
<organism evidence="1 2">
    <name type="scientific">Ideonella paludis</name>
    <dbReference type="NCBI Taxonomy" id="1233411"/>
    <lineage>
        <taxon>Bacteria</taxon>
        <taxon>Pseudomonadati</taxon>
        <taxon>Pseudomonadota</taxon>
        <taxon>Betaproteobacteria</taxon>
        <taxon>Burkholderiales</taxon>
        <taxon>Sphaerotilaceae</taxon>
        <taxon>Ideonella</taxon>
    </lineage>
</organism>
<sequence length="144" mass="16332">MSLLKCAGEVLEKTLPEGLTLSTTSVLLHAVVVSHFLDVERFKEFHCEPKDAGEEARISYPKIAAFMIKWVAKIRPFRVELDPNSGEKITAVEWDFYSVQINALIAPILYAMITNQPPFEDYRIIHELQFGNLGTDALVLLLER</sequence>
<dbReference type="EMBL" id="JAGQDG010000005">
    <property type="protein sequence ID" value="MBQ0936522.1"/>
    <property type="molecule type" value="Genomic_DNA"/>
</dbReference>
<comment type="caution">
    <text evidence="1">The sequence shown here is derived from an EMBL/GenBank/DDBJ whole genome shotgun (WGS) entry which is preliminary data.</text>
</comment>
<dbReference type="Proteomes" id="UP000672097">
    <property type="component" value="Unassembled WGS sequence"/>
</dbReference>
<reference evidence="1 2" key="1">
    <citation type="submission" date="2021-04" db="EMBL/GenBank/DDBJ databases">
        <title>The genome sequence of type strain Ideonella paludis KCTC 32238.</title>
        <authorList>
            <person name="Liu Y."/>
        </authorList>
    </citation>
    <scope>NUCLEOTIDE SEQUENCE [LARGE SCALE GENOMIC DNA]</scope>
    <source>
        <strain evidence="1 2">KCTC 32238</strain>
    </source>
</reference>
<protein>
    <submittedName>
        <fullName evidence="1">Uncharacterized protein</fullName>
    </submittedName>
</protein>
<dbReference type="RefSeq" id="WP_210809877.1">
    <property type="nucleotide sequence ID" value="NZ_JAGQDG010000005.1"/>
</dbReference>
<evidence type="ECO:0000313" key="2">
    <source>
        <dbReference type="Proteomes" id="UP000672097"/>
    </source>
</evidence>
<accession>A0ABS5DZE5</accession>
<keyword evidence="2" id="KW-1185">Reference proteome</keyword>
<evidence type="ECO:0000313" key="1">
    <source>
        <dbReference type="EMBL" id="MBQ0936522.1"/>
    </source>
</evidence>